<evidence type="ECO:0000259" key="16">
    <source>
        <dbReference type="PROSITE" id="PS50025"/>
    </source>
</evidence>
<organism evidence="20 21">
    <name type="scientific">Eleutherodactylus coqui</name>
    <name type="common">Puerto Rican coqui</name>
    <dbReference type="NCBI Taxonomy" id="57060"/>
    <lineage>
        <taxon>Eukaryota</taxon>
        <taxon>Metazoa</taxon>
        <taxon>Chordata</taxon>
        <taxon>Craniata</taxon>
        <taxon>Vertebrata</taxon>
        <taxon>Euteleostomi</taxon>
        <taxon>Amphibia</taxon>
        <taxon>Batrachia</taxon>
        <taxon>Anura</taxon>
        <taxon>Neobatrachia</taxon>
        <taxon>Hyloidea</taxon>
        <taxon>Eleutherodactylidae</taxon>
        <taxon>Eleutherodactylinae</taxon>
        <taxon>Eleutherodactylus</taxon>
        <taxon>Eleutherodactylus</taxon>
    </lineage>
</organism>
<feature type="disulfide bond" evidence="12">
    <location>
        <begin position="642"/>
        <end position="651"/>
    </location>
</feature>
<feature type="disulfide bond" evidence="12">
    <location>
        <begin position="1280"/>
        <end position="1297"/>
    </location>
</feature>
<feature type="disulfide bond" evidence="12">
    <location>
        <begin position="1652"/>
        <end position="1661"/>
    </location>
</feature>
<dbReference type="FunFam" id="2.10.25.10:FF:000083">
    <property type="entry name" value="Laminin subunit alpha"/>
    <property type="match status" value="1"/>
</dbReference>
<dbReference type="Pfam" id="PF00052">
    <property type="entry name" value="Laminin_B"/>
    <property type="match status" value="1"/>
</dbReference>
<feature type="disulfide bond" evidence="12">
    <location>
        <begin position="1706"/>
        <end position="1715"/>
    </location>
</feature>
<keyword evidence="2" id="KW-0964">Secreted</keyword>
<dbReference type="PRINTS" id="PR00011">
    <property type="entry name" value="EGFLAMININ"/>
</dbReference>
<dbReference type="GO" id="GO:0045995">
    <property type="term" value="P:regulation of embryonic development"/>
    <property type="evidence" value="ECO:0007669"/>
    <property type="project" value="InterPro"/>
</dbReference>
<feature type="disulfide bond" evidence="12">
    <location>
        <begin position="623"/>
        <end position="640"/>
    </location>
</feature>
<feature type="disulfide bond" evidence="12">
    <location>
        <begin position="1311"/>
        <end position="1325"/>
    </location>
</feature>
<dbReference type="Pfam" id="PF02210">
    <property type="entry name" value="Laminin_G_2"/>
    <property type="match status" value="4"/>
</dbReference>
<dbReference type="EMBL" id="WNTK01000008">
    <property type="protein sequence ID" value="KAG9478961.1"/>
    <property type="molecule type" value="Genomic_DNA"/>
</dbReference>
<dbReference type="InterPro" id="IPR000034">
    <property type="entry name" value="Laminin_IV"/>
</dbReference>
<dbReference type="GO" id="GO:0071711">
    <property type="term" value="P:basement membrane organization"/>
    <property type="evidence" value="ECO:0007669"/>
    <property type="project" value="UniProtKB-ARBA"/>
</dbReference>
<dbReference type="FunFam" id="2.10.25.10:FF:000033">
    <property type="entry name" value="Laminin subunit alpha 2"/>
    <property type="match status" value="1"/>
</dbReference>
<feature type="disulfide bond" evidence="12">
    <location>
        <begin position="1278"/>
        <end position="1290"/>
    </location>
</feature>
<evidence type="ECO:0000256" key="2">
    <source>
        <dbReference type="ARBA" id="ARBA00022525"/>
    </source>
</evidence>
<evidence type="ECO:0000256" key="13">
    <source>
        <dbReference type="SAM" id="Coils"/>
    </source>
</evidence>
<dbReference type="GO" id="GO:0030155">
    <property type="term" value="P:regulation of cell adhesion"/>
    <property type="evidence" value="ECO:0007669"/>
    <property type="project" value="InterPro"/>
</dbReference>
<dbReference type="InterPro" id="IPR009254">
    <property type="entry name" value="Laminin_aI"/>
</dbReference>
<dbReference type="FunFam" id="2.10.25.10:FF:000034">
    <property type="entry name" value="Laminin subunit alpha 3"/>
    <property type="match status" value="1"/>
</dbReference>
<gene>
    <name evidence="20" type="ORF">GDO78_012566</name>
</gene>
<dbReference type="PROSITE" id="PS51117">
    <property type="entry name" value="LAMININ_NTER"/>
    <property type="match status" value="1"/>
</dbReference>
<dbReference type="FunFam" id="2.10.25.10:FF:000082">
    <property type="entry name" value="Laminin subunit alpha 1"/>
    <property type="match status" value="1"/>
</dbReference>
<evidence type="ECO:0000313" key="21">
    <source>
        <dbReference type="Proteomes" id="UP000770717"/>
    </source>
</evidence>
<dbReference type="GO" id="GO:0005102">
    <property type="term" value="F:signaling receptor binding"/>
    <property type="evidence" value="ECO:0007669"/>
    <property type="project" value="InterPro"/>
</dbReference>
<feature type="domain" description="Laminin EGF-like" evidence="17">
    <location>
        <begin position="548"/>
        <end position="598"/>
    </location>
</feature>
<dbReference type="PROSITE" id="PS50025">
    <property type="entry name" value="LAM_G_DOMAIN"/>
    <property type="match status" value="4"/>
</dbReference>
<feature type="domain" description="Laminin EGF-like" evidence="17">
    <location>
        <begin position="712"/>
        <end position="764"/>
    </location>
</feature>
<dbReference type="SUPFAM" id="SSF49899">
    <property type="entry name" value="Concanavalin A-like lectins/glucanases"/>
    <property type="match status" value="5"/>
</dbReference>
<dbReference type="FunFam" id="2.10.25.10:FF:000069">
    <property type="entry name" value="Laminin subunit alpha 1"/>
    <property type="match status" value="1"/>
</dbReference>
<feature type="domain" description="Laminin EGF-like" evidence="17">
    <location>
        <begin position="1350"/>
        <end position="1400"/>
    </location>
</feature>
<dbReference type="InterPro" id="IPR000742">
    <property type="entry name" value="EGF"/>
</dbReference>
<feature type="disulfide bond" evidence="12">
    <location>
        <begin position="1299"/>
        <end position="1308"/>
    </location>
</feature>
<keyword evidence="3" id="KW-0272">Extracellular matrix</keyword>
<feature type="disulfide bond" evidence="12">
    <location>
        <begin position="735"/>
        <end position="744"/>
    </location>
</feature>
<feature type="domain" description="Laminin G" evidence="16">
    <location>
        <begin position="3055"/>
        <end position="3226"/>
    </location>
</feature>
<feature type="disulfide bond" evidence="12">
    <location>
        <begin position="504"/>
        <end position="521"/>
    </location>
</feature>
<evidence type="ECO:0000256" key="11">
    <source>
        <dbReference type="ARBA" id="ARBA00023292"/>
    </source>
</evidence>
<keyword evidence="7" id="KW-0130">Cell adhesion</keyword>
<feature type="domain" description="Laminin G" evidence="16">
    <location>
        <begin position="2662"/>
        <end position="2822"/>
    </location>
</feature>
<keyword evidence="9 12" id="KW-1015">Disulfide bond</keyword>
<evidence type="ECO:0000256" key="4">
    <source>
        <dbReference type="ARBA" id="ARBA00022729"/>
    </source>
</evidence>
<dbReference type="Pfam" id="PF06009">
    <property type="entry name" value="Laminin_II"/>
    <property type="match status" value="1"/>
</dbReference>
<evidence type="ECO:0000256" key="12">
    <source>
        <dbReference type="PROSITE-ProRule" id="PRU00460"/>
    </source>
</evidence>
<evidence type="ECO:0000256" key="1">
    <source>
        <dbReference type="ARBA" id="ARBA00004302"/>
    </source>
</evidence>
<evidence type="ECO:0000256" key="7">
    <source>
        <dbReference type="ARBA" id="ARBA00022889"/>
    </source>
</evidence>
<keyword evidence="10" id="KW-0325">Glycoprotein</keyword>
<dbReference type="InterPro" id="IPR050440">
    <property type="entry name" value="Laminin/Netrin_ECM"/>
</dbReference>
<dbReference type="FunFam" id="2.10.25.10:FF:000090">
    <property type="entry name" value="laminin subunit alpha"/>
    <property type="match status" value="1"/>
</dbReference>
<dbReference type="Gene3D" id="2.10.25.10">
    <property type="entry name" value="Laminin"/>
    <property type="match status" value="10"/>
</dbReference>
<keyword evidence="11 12" id="KW-0424">Laminin EGF-like domain</keyword>
<dbReference type="FunFam" id="2.60.120.260:FF:000092">
    <property type="entry name" value="Laminin subunit alpha-3"/>
    <property type="match status" value="1"/>
</dbReference>
<dbReference type="Pfam" id="PF00055">
    <property type="entry name" value="Laminin_N"/>
    <property type="match status" value="1"/>
</dbReference>
<reference evidence="20" key="1">
    <citation type="thesis" date="2020" institute="ProQuest LLC" country="789 East Eisenhower Parkway, Ann Arbor, MI, USA">
        <title>Comparative Genomics and Chromosome Evolution.</title>
        <authorList>
            <person name="Mudd A.B."/>
        </authorList>
    </citation>
    <scope>NUCLEOTIDE SEQUENCE</scope>
    <source>
        <strain evidence="20">HN-11 Male</strain>
        <tissue evidence="20">Kidney and liver</tissue>
    </source>
</reference>
<evidence type="ECO:0000256" key="9">
    <source>
        <dbReference type="ARBA" id="ARBA00023157"/>
    </source>
</evidence>
<dbReference type="CDD" id="cd00055">
    <property type="entry name" value="EGF_Lam"/>
    <property type="match status" value="13"/>
</dbReference>
<sequence length="3229" mass="357330">MVPTTRNPRCPWGYTWSCARLAGALMASALLLCLLPGGRGQEFSGAGTGFSLHPPAFNLAEGAKIRATATCGEEESGAGGAQPRVDLYCKLVGGPVASSTPGHTIQGQSCDFCSSSNPNKAHPASNAIDGTERWWQSPPLSLGLRYNEVNVTIDLGQIFHVAYVLIKFANSPRPDLWVLERSVDFGSSYMPWQYFANSKQDCLLQFGKDIKQPITRDDDVICTTEYSRIVPLENGEVVVRLVSGRPGAKHFMDSPVLRDFTKATNIRLRFLRTNTLLGHLISKAEKDPTVTRRYYYSIKDISIGGRCVCHGHANVCSVRSFGNQNLYQCNCQHNTCGEICDHCCPGYNQKPWRPASIDTANQCERCNCHGHASDCYYDSDVDNRQASLDIHGQYSGGGVCINCQHNTAGINCEKCAVGYFRPYGVPKEAPHGCIPCSCSPQHTDGCEEGSGRCYCKPNFSGYSCERCAEGYYGYPICLRIPIYPPPTTSSPVKPTAGNIKGCNCRGVGAISNNCDTLTGQCPCHVGYHGIACDTCAPGYFHYPFCQRCDCNAAGVLPKVCRPTGSCLCRLAVEGARCDQCRPGYHSFPSCKGECLCRPQYAGQTCNQCAPNFYNYPLCIACQCSPQGSYRSTCDPVTGQCECRRGISGQTCDRCSPGLDNYPFCEDDFEECDPVGTLTSQVGFCQCLPRVEGVICDRCKPLYWNLDEGCIDCDCDVEGTISGIGECHQNEGVCHCKPNARRPSCESCREGYFNLDGKNYFGCKGCQCDVGGSLSHVCDEATGRCNCRNNIEGQNCNQPKQNYYFPDLHQMKFEIEDGTSSSGRAVRFGYNSQEFPGFSWRGYAQMSSLQNEVRVPVTVGKSNLNLFRIILRYVNPDVNAISGQITAQRSRSSKGSFDVKDIVFPPSTEPAFLTVPGKSFAEPFSLVPGNWIITISVEGVLLDYLVLLPSDYYEASILQLSVTQPCDYSGPVGANCLVFQHLPLEKFTCLHGTEMEYFKQEGDYRPIIVRQPSYGHPLMAAISGRQVELHFSIKVPQPGVYALIFEYANEDDQQYFLNVMIRNDPSSSGRVNLYSCKYSFLCRSIAVDSMNRIAKFEMLSDSEIHVTASSHTVCIIPIEELSVEYAEPKVHCIAAYGRTPGQSPACIQSSVYENLPLSLLLDPVKDAKDSGGQKSKDQEPVHGAGFPKHQGNRVLLSPQQEIIVQHQWSIGLFQESILLVPAGSYKPDILQETPLDKSFDFINICGENSFYIDPISSPEFCKDSARTLVAYYNNGALPCRCHSEGSTSPVCHPFGGQCTCRPNVIGRTCSRCATGYYGFPYCRRKCKPRISGRQCDRCAPSYFRFPDCIPCDCNSYGTEPQICDSHTGVCLCKENTEGSRCDVCRSGSFYFDPSNAKGCIRCFCFGATNTCHSSKKQRKKFVDMRFWILEASDQTRVDVTFNPGSNSVVADVQELPPSVHSLYWIAPASYLGERISSYGGYLTYQLKSFGLPNEGMVLLDKRPDVLLTGRQMTVVYVDPTNPLPDRQYYGRVQLVESNFRHASSNSLVSREELMIILSRLESLHIRALYFTETQRLTLGEVGLEDVTISGSGRAALNVEICDCPPEYTGDSCQECAPGHYRENQGLYLGRCVPCRCNGHSTRCHDVSGICINCQHNTKGDHCELCKEGYSGDATQDACTLCSCPLTVASNNFATGCSGSGRNLKCFCKPGYTGSNCEGCAQGYYGNPLRLGGKCQPCNCGNNGQLISCDPLTGECLDDPKDRESDDLCDSCADILLMDLRTISNELNLIKAELQSINVNSQALEKIRALEARIREVKQECDNYNRKHASQQLKVDSMNTETNALKLQIAGLLKKAEMNSKKYESIMMNVDDTSRNVSHMLVTIDLLIKNINILIENAGKVQGGATGPGEVSKNMEEAQRMLNEMRKRNFNAQKKEAEFEKEEAKSLLNRVRNQFQKHGDQHRTLIREINKSLKDYEEKLHDLRDAMVEASGQTKQANDLNKQNAMTLEDIKKRLDDLKRQEKEATNHLKAAETKLEQAKSIVELLKKSKEEYTKLAAQLYGAEREVTEKVTNVSKAASKEPLVIMAEKHAQSLLDLANELQEIKKNTSNEELVRCAIDATNAYQDIINSIKAAEEAANKAKTAADSALTKVQSEDLPGKAKKSLTDSDALLQQAKKTQKSFSDANPKMEDIKDRLTAATDKKNRLLGDLTAVQGSIKDIKRDDIENMITNAKSVVANAAGIINNVQAELKPIREDVENLTGTIGTAQNTSFNEALTEARNSVMKLSGSLPDVFDAMNRINSLVPLGNISESVSRIRELIQQARDAANKVSSGMSMINKFDGNSGVEVRPPSNLEDLKAYTSLSFFLQRPQSRGDRRKRQLPANMFVMYLGSKDTSKDYIGVGVEDGKLMCVYNLGGSVSEINVREFVSSNKAEESVLDRVVLERLNFPKYQGCIELDDINQNAISLYNFRQTFNIDTRRVEPCKRYKEQSEGSFFEGFGYAKLLYSVQNINRLRFDQAIQTTSDVGLLFFAEKEESYISLEIENGSLVLKYKLNADQEPQKRDAELNRVNTGQLFSFALIVEPNARIIRIAQGQKHLSVSDVDAFLFSKYYFGGAPTASREKFNIKTPSFRGCIRNIRNPGGAGQFNETYGVSSRCYSEWSIIRSAEFSNGGRLGLKPDGFSFPGDFQASFGFQTPQVNAMLLNHRTQSDELHVSLEAGTVSVTTTNSNVNLRSRDKYSDGKLHYVSVIRNNNEYKLLVDDEEETENTDSSRRAGLSPSDIYIGGNGFKGCMTNVFISRDSPHPTVQNLFDNTEKDKVSLGMCIPDEAPTPLILSQLNPLNLRLNDFYLSSLDNMSNLPNAQTELKNIRGCTSPSNFTSHLKSYRFGDSPASHLVYDLSMQSFKDRSHFSLEVQTEQSSGLIFSMTNKQESSYLALHKSKGRFVFSVSTKGNKLKIKSQEKYSDGKWHTVAFSWDGTNGRLVIDGLNARKGSLQKHLSLENMSLLYLGGVPSLKVQGIPKKSFTGCLKNVNINEVTLDRPSRTVGVTPCYDGSYETGVYFAEGSGHVLVDKALNLGHEFEISFEIRPQSQESALLHIREGKENRLSLSIDNKKVTLSINNKEGNFQVSVTPVELLCDGKWHTITVRQKDNAVRLDVDKQSKGTAISALTSIKEATLYIGGLPDALGTQRPPPKSLFVGCMKNLKVNKKVINFSKITDVHGAISLSRCPAA</sequence>
<feature type="region of interest" description="Disordered" evidence="14">
    <location>
        <begin position="1166"/>
        <end position="1188"/>
    </location>
</feature>
<dbReference type="SMART" id="SM00181">
    <property type="entry name" value="EGF"/>
    <property type="match status" value="8"/>
</dbReference>
<keyword evidence="8 13" id="KW-0175">Coiled coil</keyword>
<dbReference type="InterPro" id="IPR001791">
    <property type="entry name" value="Laminin_G"/>
</dbReference>
<dbReference type="FunFam" id="2.10.25.10:FF:000011">
    <property type="entry name" value="Cadherin EGF LAG seven-pass G-type receptor"/>
    <property type="match status" value="1"/>
</dbReference>
<feature type="region of interest" description="Disordered" evidence="14">
    <location>
        <begin position="2142"/>
        <end position="2162"/>
    </location>
</feature>
<dbReference type="GO" id="GO:0061564">
    <property type="term" value="P:axon development"/>
    <property type="evidence" value="ECO:0007669"/>
    <property type="project" value="UniProtKB-ARBA"/>
</dbReference>
<feature type="domain" description="Laminin N-terminal" evidence="19">
    <location>
        <begin position="48"/>
        <end position="306"/>
    </location>
</feature>
<dbReference type="GO" id="GO:0005576">
    <property type="term" value="C:extracellular region"/>
    <property type="evidence" value="ECO:0007669"/>
    <property type="project" value="UniProtKB-ARBA"/>
</dbReference>
<name>A0A8J6F250_ELECQ</name>
<feature type="disulfide bond" evidence="12">
    <location>
        <begin position="1352"/>
        <end position="1369"/>
    </location>
</feature>
<dbReference type="SMART" id="SM00282">
    <property type="entry name" value="LamG"/>
    <property type="match status" value="4"/>
</dbReference>
<feature type="compositionally biased region" description="Basic and acidic residues" evidence="14">
    <location>
        <begin position="1166"/>
        <end position="1179"/>
    </location>
</feature>
<evidence type="ECO:0000256" key="14">
    <source>
        <dbReference type="SAM" id="MobiDB-lite"/>
    </source>
</evidence>
<dbReference type="Pfam" id="PF00053">
    <property type="entry name" value="EGF_laminin"/>
    <property type="match status" value="14"/>
</dbReference>
<protein>
    <recommendedName>
        <fullName evidence="22">Laminin subunit alpha 3</fullName>
    </recommendedName>
</protein>
<dbReference type="InterPro" id="IPR013320">
    <property type="entry name" value="ConA-like_dom_sf"/>
</dbReference>
<comment type="subcellular location">
    <subcellularLocation>
        <location evidence="1">Secreted</location>
        <location evidence="1">Extracellular space</location>
        <location evidence="1">Extracellular matrix</location>
        <location evidence="1">Basement membrane</location>
    </subcellularLocation>
</comment>
<feature type="disulfide bond" evidence="12">
    <location>
        <begin position="568"/>
        <end position="577"/>
    </location>
</feature>
<feature type="domain" description="Laminin G" evidence="16">
    <location>
        <begin position="2489"/>
        <end position="2655"/>
    </location>
</feature>
<dbReference type="FunFam" id="2.10.25.10:FF:000084">
    <property type="entry name" value="Laminin subunit alpha 3"/>
    <property type="match status" value="1"/>
</dbReference>
<comment type="caution">
    <text evidence="12">Lacks conserved residue(s) required for the propagation of feature annotation.</text>
</comment>
<feature type="domain" description="Laminin EGF-like" evidence="17">
    <location>
        <begin position="502"/>
        <end position="547"/>
    </location>
</feature>
<proteinExistence type="predicted"/>
<dbReference type="GO" id="GO:0009887">
    <property type="term" value="P:animal organ morphogenesis"/>
    <property type="evidence" value="ECO:0007669"/>
    <property type="project" value="TreeGrafter"/>
</dbReference>
<dbReference type="SUPFAM" id="SSF57196">
    <property type="entry name" value="EGF/Laminin"/>
    <property type="match status" value="11"/>
</dbReference>
<evidence type="ECO:0000256" key="5">
    <source>
        <dbReference type="ARBA" id="ARBA00022737"/>
    </source>
</evidence>
<dbReference type="InterPro" id="IPR056863">
    <property type="entry name" value="LMN_ATRN_NET-like_EGF"/>
</dbReference>
<evidence type="ECO:0000256" key="15">
    <source>
        <dbReference type="SAM" id="SignalP"/>
    </source>
</evidence>
<dbReference type="Pfam" id="PF24973">
    <property type="entry name" value="EGF_LMN_ATRN"/>
    <property type="match status" value="1"/>
</dbReference>
<evidence type="ECO:0008006" key="22">
    <source>
        <dbReference type="Google" id="ProtNLM"/>
    </source>
</evidence>
<dbReference type="Gene3D" id="2.60.120.260">
    <property type="entry name" value="Galactose-binding domain-like"/>
    <property type="match status" value="1"/>
</dbReference>
<feature type="disulfide bond" evidence="12">
    <location>
        <begin position="1371"/>
        <end position="1380"/>
    </location>
</feature>
<dbReference type="InterPro" id="IPR002049">
    <property type="entry name" value="LE_dom"/>
</dbReference>
<feature type="domain" description="Laminin EGF-like" evidence="17">
    <location>
        <begin position="621"/>
        <end position="673"/>
    </location>
</feature>
<dbReference type="SMART" id="SM00281">
    <property type="entry name" value="LamB"/>
    <property type="match status" value="1"/>
</dbReference>
<dbReference type="PROSITE" id="PS01248">
    <property type="entry name" value="EGF_LAM_1"/>
    <property type="match status" value="4"/>
</dbReference>
<comment type="caution">
    <text evidence="20">The sequence shown here is derived from an EMBL/GenBank/DDBJ whole genome shotgun (WGS) entry which is preliminary data.</text>
</comment>
<feature type="domain" description="Laminin EGF-like" evidence="17">
    <location>
        <begin position="1633"/>
        <end position="1679"/>
    </location>
</feature>
<dbReference type="GO" id="GO:0006950">
    <property type="term" value="P:response to stress"/>
    <property type="evidence" value="ECO:0007669"/>
    <property type="project" value="UniProtKB-ARBA"/>
</dbReference>
<dbReference type="PROSITE" id="PS00022">
    <property type="entry name" value="EGF_1"/>
    <property type="match status" value="1"/>
</dbReference>
<dbReference type="PROSITE" id="PS51115">
    <property type="entry name" value="LAMININ_IVA"/>
    <property type="match status" value="1"/>
</dbReference>
<dbReference type="PROSITE" id="PS50027">
    <property type="entry name" value="EGF_LAM_2"/>
    <property type="match status" value="9"/>
</dbReference>
<feature type="signal peptide" evidence="15">
    <location>
        <begin position="1"/>
        <end position="40"/>
    </location>
</feature>
<feature type="disulfide bond" evidence="12">
    <location>
        <begin position="1350"/>
        <end position="1362"/>
    </location>
</feature>
<feature type="domain" description="Laminin EGF-like" evidence="17">
    <location>
        <begin position="1680"/>
        <end position="1735"/>
    </location>
</feature>
<dbReference type="PANTHER" id="PTHR10574">
    <property type="entry name" value="NETRIN/LAMININ-RELATED"/>
    <property type="match status" value="1"/>
</dbReference>
<feature type="coiled-coil region" evidence="13">
    <location>
        <begin position="1798"/>
        <end position="1832"/>
    </location>
</feature>
<feature type="domain" description="Laminin EGF-like" evidence="17">
    <location>
        <begin position="1278"/>
        <end position="1327"/>
    </location>
</feature>
<keyword evidence="5" id="KW-0677">Repeat</keyword>
<keyword evidence="21" id="KW-1185">Reference proteome</keyword>
<dbReference type="GO" id="GO:0030334">
    <property type="term" value="P:regulation of cell migration"/>
    <property type="evidence" value="ECO:0007669"/>
    <property type="project" value="InterPro"/>
</dbReference>
<dbReference type="CDD" id="cd00110">
    <property type="entry name" value="LamG"/>
    <property type="match status" value="4"/>
</dbReference>
<feature type="disulfide bond" evidence="12">
    <location>
        <begin position="502"/>
        <end position="514"/>
    </location>
</feature>
<evidence type="ECO:0000259" key="17">
    <source>
        <dbReference type="PROSITE" id="PS50027"/>
    </source>
</evidence>
<feature type="disulfide bond" evidence="12">
    <location>
        <begin position="548"/>
        <end position="560"/>
    </location>
</feature>
<feature type="domain" description="Laminin IV type A" evidence="18">
    <location>
        <begin position="1421"/>
        <end position="1599"/>
    </location>
</feature>
<evidence type="ECO:0000259" key="19">
    <source>
        <dbReference type="PROSITE" id="PS51117"/>
    </source>
</evidence>
<dbReference type="Gene3D" id="2.60.120.200">
    <property type="match status" value="5"/>
</dbReference>
<dbReference type="SMART" id="SM00180">
    <property type="entry name" value="EGF_Lam"/>
    <property type="match status" value="15"/>
</dbReference>
<dbReference type="OrthoDB" id="18487at2759"/>
<evidence type="ECO:0000256" key="8">
    <source>
        <dbReference type="ARBA" id="ARBA00023054"/>
    </source>
</evidence>
<dbReference type="FunFam" id="2.10.25.10:FF:000209">
    <property type="entry name" value="Laminin subunit alpha 5"/>
    <property type="match status" value="1"/>
</dbReference>
<feature type="chain" id="PRO_5035232453" description="Laminin subunit alpha 3" evidence="15">
    <location>
        <begin position="41"/>
        <end position="3229"/>
    </location>
</feature>
<dbReference type="FunFam" id="2.60.120.200:FF:000150">
    <property type="entry name" value="Laminin subunit alpha 5"/>
    <property type="match status" value="1"/>
</dbReference>
<evidence type="ECO:0000256" key="10">
    <source>
        <dbReference type="ARBA" id="ARBA00023180"/>
    </source>
</evidence>
<evidence type="ECO:0000256" key="3">
    <source>
        <dbReference type="ARBA" id="ARBA00022530"/>
    </source>
</evidence>
<feature type="disulfide bond" evidence="12">
    <location>
        <begin position="621"/>
        <end position="633"/>
    </location>
</feature>
<accession>A0A8J6F250</accession>
<dbReference type="PANTHER" id="PTHR10574:SF445">
    <property type="entry name" value="LAMININ SUBUNIT ALPHA 3"/>
    <property type="match status" value="1"/>
</dbReference>
<dbReference type="SMART" id="SM00136">
    <property type="entry name" value="LamNT"/>
    <property type="match status" value="1"/>
</dbReference>
<evidence type="ECO:0000259" key="18">
    <source>
        <dbReference type="PROSITE" id="PS51115"/>
    </source>
</evidence>
<dbReference type="InterPro" id="IPR010307">
    <property type="entry name" value="Laminin_dom_II"/>
</dbReference>
<dbReference type="Pfam" id="PF06008">
    <property type="entry name" value="Laminin_I"/>
    <property type="match status" value="1"/>
</dbReference>
<feature type="disulfide bond" evidence="12">
    <location>
        <begin position="455"/>
        <end position="464"/>
    </location>
</feature>
<feature type="domain" description="Laminin EGF-like" evidence="17">
    <location>
        <begin position="436"/>
        <end position="479"/>
    </location>
</feature>
<dbReference type="InterPro" id="IPR008211">
    <property type="entry name" value="Laminin_N"/>
</dbReference>
<feature type="domain" description="Laminin G" evidence="16">
    <location>
        <begin position="2882"/>
        <end position="3048"/>
    </location>
</feature>
<evidence type="ECO:0000313" key="20">
    <source>
        <dbReference type="EMBL" id="KAG9478961.1"/>
    </source>
</evidence>
<dbReference type="GO" id="GO:0009888">
    <property type="term" value="P:tissue development"/>
    <property type="evidence" value="ECO:0007669"/>
    <property type="project" value="TreeGrafter"/>
</dbReference>
<dbReference type="Proteomes" id="UP000770717">
    <property type="component" value="Unassembled WGS sequence"/>
</dbReference>
<dbReference type="GO" id="GO:0005604">
    <property type="term" value="C:basement membrane"/>
    <property type="evidence" value="ECO:0007669"/>
    <property type="project" value="UniProtKB-SubCell"/>
</dbReference>
<keyword evidence="4 15" id="KW-0732">Signal</keyword>
<keyword evidence="6" id="KW-0084">Basement membrane</keyword>
<evidence type="ECO:0000256" key="6">
    <source>
        <dbReference type="ARBA" id="ARBA00022869"/>
    </source>
</evidence>
<dbReference type="FunFam" id="2.10.25.10:FF:000106">
    <property type="entry name" value="Heparan sulfate proteoglycan 2"/>
    <property type="match status" value="1"/>
</dbReference>
<dbReference type="Gene3D" id="2.170.300.10">
    <property type="entry name" value="Tie2 ligand-binding domain superfamily"/>
    <property type="match status" value="2"/>
</dbReference>
<feature type="disulfide bond" evidence="12">
    <location>
        <begin position="523"/>
        <end position="532"/>
    </location>
</feature>
<dbReference type="GO" id="GO:0007155">
    <property type="term" value="P:cell adhesion"/>
    <property type="evidence" value="ECO:0007669"/>
    <property type="project" value="UniProtKB-KW"/>
</dbReference>